<reference evidence="1" key="1">
    <citation type="journal article" date="2015" name="Nature">
        <title>Complex archaea that bridge the gap between prokaryotes and eukaryotes.</title>
        <authorList>
            <person name="Spang A."/>
            <person name="Saw J.H."/>
            <person name="Jorgensen S.L."/>
            <person name="Zaremba-Niedzwiedzka K."/>
            <person name="Martijn J."/>
            <person name="Lind A.E."/>
            <person name="van Eijk R."/>
            <person name="Schleper C."/>
            <person name="Guy L."/>
            <person name="Ettema T.J."/>
        </authorList>
    </citation>
    <scope>NUCLEOTIDE SEQUENCE</scope>
</reference>
<dbReference type="SUPFAM" id="SSF57903">
    <property type="entry name" value="FYVE/PHD zinc finger"/>
    <property type="match status" value="1"/>
</dbReference>
<dbReference type="EMBL" id="LAZR01019692">
    <property type="protein sequence ID" value="KKL91586.1"/>
    <property type="molecule type" value="Genomic_DNA"/>
</dbReference>
<dbReference type="InterPro" id="IPR011011">
    <property type="entry name" value="Znf_FYVE_PHD"/>
</dbReference>
<dbReference type="AlphaFoldDB" id="A0A0F9GM46"/>
<organism evidence="1">
    <name type="scientific">marine sediment metagenome</name>
    <dbReference type="NCBI Taxonomy" id="412755"/>
    <lineage>
        <taxon>unclassified sequences</taxon>
        <taxon>metagenomes</taxon>
        <taxon>ecological metagenomes</taxon>
    </lineage>
</organism>
<accession>A0A0F9GM46</accession>
<comment type="caution">
    <text evidence="1">The sequence shown here is derived from an EMBL/GenBank/DDBJ whole genome shotgun (WGS) entry which is preliminary data.</text>
</comment>
<name>A0A0F9GM46_9ZZZZ</name>
<proteinExistence type="predicted"/>
<gene>
    <name evidence="1" type="ORF">LCGC14_1893180</name>
</gene>
<sequence>MTRKRVTKKIEAEDVTCDVCGVDAKETKWSIPSRCRICERDLCQKCEVFDDREHGDHPYRFCRRCWDIGKQYREKQRILQLRCDGSVCREQKEWEAAVRQEQTAPADAGEHS</sequence>
<protein>
    <submittedName>
        <fullName evidence="1">Uncharacterized protein</fullName>
    </submittedName>
</protein>
<evidence type="ECO:0000313" key="1">
    <source>
        <dbReference type="EMBL" id="KKL91586.1"/>
    </source>
</evidence>